<comment type="pathway">
    <text evidence="1 10">Nucleoside biosynthesis; alpha-ribazole biosynthesis; alpha-ribazole from 5,6-dimethylbenzimidazole: step 1/2.</text>
</comment>
<dbReference type="EMBL" id="CP011801">
    <property type="protein sequence ID" value="ALA58032.1"/>
    <property type="molecule type" value="Genomic_DNA"/>
</dbReference>
<comment type="similarity">
    <text evidence="2 10">Belongs to the CobT family.</text>
</comment>
<evidence type="ECO:0000313" key="11">
    <source>
        <dbReference type="EMBL" id="ALA58032.1"/>
    </source>
</evidence>
<organism evidence="11 12">
    <name type="scientific">Nitrospira moscoviensis</name>
    <dbReference type="NCBI Taxonomy" id="42253"/>
    <lineage>
        <taxon>Bacteria</taxon>
        <taxon>Pseudomonadati</taxon>
        <taxon>Nitrospirota</taxon>
        <taxon>Nitrospiria</taxon>
        <taxon>Nitrospirales</taxon>
        <taxon>Nitrospiraceae</taxon>
        <taxon>Nitrospira</taxon>
    </lineage>
</organism>
<keyword evidence="7 10" id="KW-0808">Transferase</keyword>
<gene>
    <name evidence="10 11" type="primary">cobT</name>
    <name evidence="11" type="ORF">NITMOv2_1608</name>
</gene>
<keyword evidence="6 10" id="KW-0328">Glycosyltransferase</keyword>
<dbReference type="GO" id="GO:0009236">
    <property type="term" value="P:cobalamin biosynthetic process"/>
    <property type="evidence" value="ECO:0007669"/>
    <property type="project" value="UniProtKB-UniRule"/>
</dbReference>
<feature type="active site" description="Proton acceptor" evidence="10">
    <location>
        <position position="318"/>
    </location>
</feature>
<dbReference type="AlphaFoldDB" id="A0A0K2GBR3"/>
<dbReference type="InterPro" id="IPR023195">
    <property type="entry name" value="Nict_dMeBzImd_PRibTrfase_N"/>
</dbReference>
<sequence length="352" mass="36415">MSKLVATCSRIREPNRRMAEETQRFLDSKTKPRRSLGRLEDLACQISAIRGTSEPEPPRKAIVVMGADHGVAEEGVSAYPQEVTGQMLLNFARGGAAINVLARHAGAQVVVVDMGVKVPLPAVPEIRVHRIGPGTRNFTKGPAMTREEVVAAVEVGTRIAEELVRDGVSLLGIGDMGIGNTTAASALVAVFTGAPAEEVAGRGTGIDDVAFKRKVDVIRRGIAVNYPDPQDGLDALAKVGGFEIAGLAGVILGGAASGVPIVVDGFICGAAALAATRIASLTAGYLISSHRSVEVGHQLVLQALGTKPLLDLDLRLGEGTGAALAMNLVEASLYILRDMATFTAAGVSDSGA</sequence>
<evidence type="ECO:0000256" key="9">
    <source>
        <dbReference type="ARBA" id="ARBA00047340"/>
    </source>
</evidence>
<name>A0A0K2GBR3_NITMO</name>
<evidence type="ECO:0000256" key="3">
    <source>
        <dbReference type="ARBA" id="ARBA00011991"/>
    </source>
</evidence>
<keyword evidence="12" id="KW-1185">Reference proteome</keyword>
<dbReference type="FunFam" id="3.40.50.10210:FF:000001">
    <property type="entry name" value="Nicotinate-nucleotide--dimethylbenzimidazole phosphoribosyltransferase"/>
    <property type="match status" value="1"/>
</dbReference>
<dbReference type="PANTHER" id="PTHR43463:SF1">
    <property type="entry name" value="NICOTINATE-NUCLEOTIDE--DIMETHYLBENZIMIDAZOLE PHOSPHORIBOSYLTRANSFERASE"/>
    <property type="match status" value="1"/>
</dbReference>
<dbReference type="EC" id="2.4.2.21" evidence="3 10"/>
<dbReference type="HAMAP" id="MF_00230">
    <property type="entry name" value="CobT"/>
    <property type="match status" value="1"/>
</dbReference>
<proteinExistence type="inferred from homology"/>
<dbReference type="NCBIfam" id="TIGR03160">
    <property type="entry name" value="cobT_DBIPRT"/>
    <property type="match status" value="1"/>
</dbReference>
<dbReference type="UniPathway" id="UPA00061">
    <property type="reaction ID" value="UER00516"/>
</dbReference>
<evidence type="ECO:0000256" key="8">
    <source>
        <dbReference type="ARBA" id="ARBA00030686"/>
    </source>
</evidence>
<evidence type="ECO:0000256" key="6">
    <source>
        <dbReference type="ARBA" id="ARBA00022676"/>
    </source>
</evidence>
<comment type="function">
    <text evidence="10">Catalyzes the synthesis of alpha-ribazole-5'-phosphate from nicotinate mononucleotide (NAMN) and 5,6-dimethylbenzimidazole (DMB).</text>
</comment>
<evidence type="ECO:0000256" key="5">
    <source>
        <dbReference type="ARBA" id="ARBA00022573"/>
    </source>
</evidence>
<accession>A0A0K2GBR3</accession>
<reference evidence="11 12" key="1">
    <citation type="journal article" date="2015" name="Proc. Natl. Acad. Sci. U.S.A.">
        <title>Expanded metabolic versatility of ubiquitous nitrite-oxidizing bacteria from the genus Nitrospira.</title>
        <authorList>
            <person name="Koch H."/>
            <person name="Lucker S."/>
            <person name="Albertsen M."/>
            <person name="Kitzinger K."/>
            <person name="Herbold C."/>
            <person name="Spieck E."/>
            <person name="Nielsen P.H."/>
            <person name="Wagner M."/>
            <person name="Daims H."/>
        </authorList>
    </citation>
    <scope>NUCLEOTIDE SEQUENCE [LARGE SCALE GENOMIC DNA]</scope>
    <source>
        <strain evidence="11 12">NSP M-1</strain>
    </source>
</reference>
<dbReference type="PATRIC" id="fig|42253.5.peg.1580"/>
<evidence type="ECO:0000313" key="12">
    <source>
        <dbReference type="Proteomes" id="UP000069205"/>
    </source>
</evidence>
<evidence type="ECO:0000256" key="1">
    <source>
        <dbReference type="ARBA" id="ARBA00005049"/>
    </source>
</evidence>
<dbReference type="NCBIfam" id="NF000996">
    <property type="entry name" value="PRK00105.1"/>
    <property type="match status" value="1"/>
</dbReference>
<evidence type="ECO:0000256" key="10">
    <source>
        <dbReference type="HAMAP-Rule" id="MF_00230"/>
    </source>
</evidence>
<dbReference type="SUPFAM" id="SSF52733">
    <property type="entry name" value="Nicotinate mononucleotide:5,6-dimethylbenzimidazole phosphoribosyltransferase (CobT)"/>
    <property type="match status" value="1"/>
</dbReference>
<dbReference type="OrthoDB" id="9781491at2"/>
<evidence type="ECO:0000256" key="2">
    <source>
        <dbReference type="ARBA" id="ARBA00007110"/>
    </source>
</evidence>
<evidence type="ECO:0000256" key="7">
    <source>
        <dbReference type="ARBA" id="ARBA00022679"/>
    </source>
</evidence>
<dbReference type="KEGG" id="nmv:NITMOv2_1608"/>
<dbReference type="InterPro" id="IPR036087">
    <property type="entry name" value="Nict_dMeBzImd_PRibTrfase_sf"/>
</dbReference>
<dbReference type="GO" id="GO:0008939">
    <property type="term" value="F:nicotinate-nucleotide-dimethylbenzimidazole phosphoribosyltransferase activity"/>
    <property type="evidence" value="ECO:0007669"/>
    <property type="project" value="UniProtKB-UniRule"/>
</dbReference>
<dbReference type="Pfam" id="PF02277">
    <property type="entry name" value="DBI_PRT"/>
    <property type="match status" value="1"/>
</dbReference>
<dbReference type="PANTHER" id="PTHR43463">
    <property type="entry name" value="NICOTINATE-NUCLEOTIDE--DIMETHYLBENZIMIDAZOLE PHOSPHORIBOSYLTRANSFERASE"/>
    <property type="match status" value="1"/>
</dbReference>
<dbReference type="Gene3D" id="1.10.1610.10">
    <property type="match status" value="1"/>
</dbReference>
<protein>
    <recommendedName>
        <fullName evidence="4 10">Nicotinate-nucleotide--dimethylbenzimidazole phosphoribosyltransferase</fullName>
        <shortName evidence="10">NN:DBI PRT</shortName>
        <ecNumber evidence="3 10">2.4.2.21</ecNumber>
    </recommendedName>
    <alternativeName>
        <fullName evidence="8 10">N(1)-alpha-phosphoribosyltransferase</fullName>
    </alternativeName>
</protein>
<dbReference type="InterPro" id="IPR017846">
    <property type="entry name" value="Nict_dMeBzImd_PRibTrfase_bact"/>
</dbReference>
<evidence type="ECO:0000256" key="4">
    <source>
        <dbReference type="ARBA" id="ARBA00015486"/>
    </source>
</evidence>
<dbReference type="InterPro" id="IPR003200">
    <property type="entry name" value="Nict_dMeBzImd_PRibTrfase"/>
</dbReference>
<comment type="catalytic activity">
    <reaction evidence="9 10">
        <text>5,6-dimethylbenzimidazole + nicotinate beta-D-ribonucleotide = alpha-ribazole 5'-phosphate + nicotinate + H(+)</text>
        <dbReference type="Rhea" id="RHEA:11196"/>
        <dbReference type="ChEBI" id="CHEBI:15378"/>
        <dbReference type="ChEBI" id="CHEBI:15890"/>
        <dbReference type="ChEBI" id="CHEBI:32544"/>
        <dbReference type="ChEBI" id="CHEBI:57502"/>
        <dbReference type="ChEBI" id="CHEBI:57918"/>
        <dbReference type="EC" id="2.4.2.21"/>
    </reaction>
</comment>
<dbReference type="Proteomes" id="UP000069205">
    <property type="component" value="Chromosome"/>
</dbReference>
<dbReference type="CDD" id="cd02439">
    <property type="entry name" value="DMB-PRT_CobT"/>
    <property type="match status" value="1"/>
</dbReference>
<dbReference type="STRING" id="42253.NITMOv2_1608"/>
<dbReference type="Gene3D" id="3.40.50.10210">
    <property type="match status" value="1"/>
</dbReference>
<dbReference type="RefSeq" id="WP_053379254.1">
    <property type="nucleotide sequence ID" value="NZ_CP011801.1"/>
</dbReference>
<keyword evidence="5 10" id="KW-0169">Cobalamin biosynthesis</keyword>